<keyword evidence="1" id="KW-0677">Repeat</keyword>
<evidence type="ECO:0000259" key="3">
    <source>
        <dbReference type="Pfam" id="PF25021"/>
    </source>
</evidence>
<evidence type="ECO:0000313" key="4">
    <source>
        <dbReference type="EMBL" id="GHC32018.1"/>
    </source>
</evidence>
<dbReference type="InterPro" id="IPR056822">
    <property type="entry name" value="TEN_NHL"/>
</dbReference>
<dbReference type="Pfam" id="PF01436">
    <property type="entry name" value="NHL"/>
    <property type="match status" value="4"/>
</dbReference>
<dbReference type="PANTHER" id="PTHR46388">
    <property type="entry name" value="NHL REPEAT-CONTAINING PROTEIN 2"/>
    <property type="match status" value="1"/>
</dbReference>
<sequence length="632" mass="64986">MSEPGGTQSILAPVSAPCITTVAGQGNGEYTGDGHAATEAGLYHPNTVATDAFGNLYIADSENHRVRRVDARTQTISTVAGNGNQEFSGDDGPAVDASLSGPRGIAVDAEGNLYIADTDHHRVRRVDAKTQTISTVAGDGRAGFDGDDKAADEASLYTPFGVVVDSGGHLYIADTDNHRVRKVDAKTQTITTVAGNGDEDFSGDDGPAVHAALNHPRAVVVDTGGNLYIADTDNDRVRRVDAKTRTITTVVGDGSAIFSGDHGPAVNAGLNRPRGVVVDSEGSLYVADTHNHRVRRVDGKTQTIITFAGDGSADYGGDGGPADKAALNGPCGAAVGSDGSLYISDTQNNRVRKVSGVPVPALFSVWPGGLTTLERGTGKAGWPGVYVKALGGGTVLPQTVRVTLPPGRHLQFSGSGSLMVFGKKKDGGFGPLATYSGSLSDDKQTFTTHGPVDLLLSKEGTTNSLLVEVQAPADAVLGEARLTFTVGDHAPTSAPVDVTVGFSVSPGGPTKVKRGQDQAWPGIYVKALGDGVPPQRVSVRLPGGKGLRFYGSGNLLVWGNGQQLASYGGILSDDKQTFTTGGPVDLHLSGAGTSNSLLIGVQIPADAELGEAKPAFTVGDKSTYAPVEVVAE</sequence>
<dbReference type="InterPro" id="IPR011042">
    <property type="entry name" value="6-blade_b-propeller_TolB-like"/>
</dbReference>
<evidence type="ECO:0000256" key="1">
    <source>
        <dbReference type="ARBA" id="ARBA00022737"/>
    </source>
</evidence>
<gene>
    <name evidence="4" type="ORF">GCM10010507_00190</name>
</gene>
<dbReference type="EMBL" id="BMVB01000001">
    <property type="protein sequence ID" value="GHC32018.1"/>
    <property type="molecule type" value="Genomic_DNA"/>
</dbReference>
<reference evidence="4" key="2">
    <citation type="submission" date="2020-09" db="EMBL/GenBank/DDBJ databases">
        <authorList>
            <person name="Sun Q."/>
            <person name="Ohkuma M."/>
        </authorList>
    </citation>
    <scope>NUCLEOTIDE SEQUENCE</scope>
    <source>
        <strain evidence="4">JCM 4633</strain>
    </source>
</reference>
<name>A0A918TAA6_STRCJ</name>
<evidence type="ECO:0000313" key="5">
    <source>
        <dbReference type="Proteomes" id="UP000646244"/>
    </source>
</evidence>
<accession>A0A918TAA6</accession>
<protein>
    <recommendedName>
        <fullName evidence="3">Teneurin NHL domain-containing protein</fullName>
    </recommendedName>
</protein>
<dbReference type="AlphaFoldDB" id="A0A918TAA6"/>
<dbReference type="PROSITE" id="PS51125">
    <property type="entry name" value="NHL"/>
    <property type="match status" value="2"/>
</dbReference>
<dbReference type="SUPFAM" id="SSF101898">
    <property type="entry name" value="NHL repeat"/>
    <property type="match status" value="1"/>
</dbReference>
<dbReference type="Gene3D" id="2.120.10.30">
    <property type="entry name" value="TolB, C-terminal domain"/>
    <property type="match status" value="4"/>
</dbReference>
<feature type="domain" description="Teneurin NHL" evidence="3">
    <location>
        <begin position="84"/>
        <end position="138"/>
    </location>
</feature>
<dbReference type="CDD" id="cd14953">
    <property type="entry name" value="NHL_like_1"/>
    <property type="match status" value="1"/>
</dbReference>
<reference evidence="4" key="1">
    <citation type="journal article" date="2014" name="Int. J. Syst. Evol. Microbiol.">
        <title>Complete genome sequence of Corynebacterium casei LMG S-19264T (=DSM 44701T), isolated from a smear-ripened cheese.</title>
        <authorList>
            <consortium name="US DOE Joint Genome Institute (JGI-PGF)"/>
            <person name="Walter F."/>
            <person name="Albersmeier A."/>
            <person name="Kalinowski J."/>
            <person name="Ruckert C."/>
        </authorList>
    </citation>
    <scope>NUCLEOTIDE SEQUENCE</scope>
    <source>
        <strain evidence="4">JCM 4633</strain>
    </source>
</reference>
<proteinExistence type="predicted"/>
<comment type="caution">
    <text evidence="4">The sequence shown here is derived from an EMBL/GenBank/DDBJ whole genome shotgun (WGS) entry which is preliminary data.</text>
</comment>
<feature type="repeat" description="NHL" evidence="2">
    <location>
        <begin position="257"/>
        <end position="300"/>
    </location>
</feature>
<dbReference type="Pfam" id="PF25021">
    <property type="entry name" value="TEN_NHL"/>
    <property type="match status" value="1"/>
</dbReference>
<organism evidence="4 5">
    <name type="scientific">Streptomyces cinnamoneus</name>
    <name type="common">Streptoverticillium cinnamoneum</name>
    <dbReference type="NCBI Taxonomy" id="53446"/>
    <lineage>
        <taxon>Bacteria</taxon>
        <taxon>Bacillati</taxon>
        <taxon>Actinomycetota</taxon>
        <taxon>Actinomycetes</taxon>
        <taxon>Kitasatosporales</taxon>
        <taxon>Streptomycetaceae</taxon>
        <taxon>Streptomyces</taxon>
        <taxon>Streptomyces cinnamoneus group</taxon>
    </lineage>
</organism>
<dbReference type="Proteomes" id="UP000646244">
    <property type="component" value="Unassembled WGS sequence"/>
</dbReference>
<evidence type="ECO:0000256" key="2">
    <source>
        <dbReference type="PROSITE-ProRule" id="PRU00504"/>
    </source>
</evidence>
<dbReference type="InterPro" id="IPR001258">
    <property type="entry name" value="NHL_repeat"/>
</dbReference>
<dbReference type="PANTHER" id="PTHR46388:SF2">
    <property type="entry name" value="NHL REPEAT-CONTAINING PROTEIN 2"/>
    <property type="match status" value="1"/>
</dbReference>
<feature type="repeat" description="NHL" evidence="2">
    <location>
        <begin position="156"/>
        <end position="186"/>
    </location>
</feature>